<dbReference type="GO" id="GO:0009055">
    <property type="term" value="F:electron transfer activity"/>
    <property type="evidence" value="ECO:0007669"/>
    <property type="project" value="InterPro"/>
</dbReference>
<keyword evidence="7" id="KW-1185">Reference proteome</keyword>
<protein>
    <recommendedName>
        <fullName evidence="5">Cytochrome c domain-containing protein</fullName>
    </recommendedName>
</protein>
<dbReference type="InterPro" id="IPR036909">
    <property type="entry name" value="Cyt_c-like_dom_sf"/>
</dbReference>
<accession>A0A940S1T3</accession>
<name>A0A940S1T3_9RHOB</name>
<evidence type="ECO:0000256" key="1">
    <source>
        <dbReference type="ARBA" id="ARBA00022617"/>
    </source>
</evidence>
<keyword evidence="1 4" id="KW-0349">Heme</keyword>
<dbReference type="Proteomes" id="UP000675940">
    <property type="component" value="Unassembled WGS sequence"/>
</dbReference>
<sequence>MRASTGRMAALVAVTGVMTGSLAGCALFRPAPQARAVAPITLSGPMPQTAVHLVEPQITVIAAPRPVDELAGGRAYAMWCADCHGVRGLGDGRVSGQTAEPPANLTELARANGGTLPVGPVLNRLQQAPGPFHRGIAADLMAALDGPLVDWAGPDGRPHMVTARTADLLGYLQALQL</sequence>
<keyword evidence="2 4" id="KW-0479">Metal-binding</keyword>
<dbReference type="Gene3D" id="1.10.760.10">
    <property type="entry name" value="Cytochrome c-like domain"/>
    <property type="match status" value="1"/>
</dbReference>
<evidence type="ECO:0000256" key="2">
    <source>
        <dbReference type="ARBA" id="ARBA00022723"/>
    </source>
</evidence>
<dbReference type="InterPro" id="IPR009056">
    <property type="entry name" value="Cyt_c-like_dom"/>
</dbReference>
<dbReference type="SUPFAM" id="SSF46626">
    <property type="entry name" value="Cytochrome c"/>
    <property type="match status" value="1"/>
</dbReference>
<evidence type="ECO:0000256" key="3">
    <source>
        <dbReference type="ARBA" id="ARBA00023004"/>
    </source>
</evidence>
<evidence type="ECO:0000313" key="6">
    <source>
        <dbReference type="EMBL" id="MBP0483392.1"/>
    </source>
</evidence>
<evidence type="ECO:0000313" key="7">
    <source>
        <dbReference type="Proteomes" id="UP000675940"/>
    </source>
</evidence>
<feature type="domain" description="Cytochrome c" evidence="5">
    <location>
        <begin position="67"/>
        <end position="176"/>
    </location>
</feature>
<evidence type="ECO:0000259" key="5">
    <source>
        <dbReference type="PROSITE" id="PS51007"/>
    </source>
</evidence>
<gene>
    <name evidence="6" type="ORF">J5474_12930</name>
</gene>
<evidence type="ECO:0000256" key="4">
    <source>
        <dbReference type="PROSITE-ProRule" id="PRU00433"/>
    </source>
</evidence>
<dbReference type="GO" id="GO:0046872">
    <property type="term" value="F:metal ion binding"/>
    <property type="evidence" value="ECO:0007669"/>
    <property type="project" value="UniProtKB-KW"/>
</dbReference>
<keyword evidence="3 4" id="KW-0408">Iron</keyword>
<proteinExistence type="predicted"/>
<organism evidence="6 7">
    <name type="scientific">Sagittula salina</name>
    <dbReference type="NCBI Taxonomy" id="2820268"/>
    <lineage>
        <taxon>Bacteria</taxon>
        <taxon>Pseudomonadati</taxon>
        <taxon>Pseudomonadota</taxon>
        <taxon>Alphaproteobacteria</taxon>
        <taxon>Rhodobacterales</taxon>
        <taxon>Roseobacteraceae</taxon>
        <taxon>Sagittula</taxon>
    </lineage>
</organism>
<dbReference type="GO" id="GO:0020037">
    <property type="term" value="F:heme binding"/>
    <property type="evidence" value="ECO:0007669"/>
    <property type="project" value="InterPro"/>
</dbReference>
<dbReference type="RefSeq" id="WP_209361343.1">
    <property type="nucleotide sequence ID" value="NZ_JAGISH010000007.1"/>
</dbReference>
<dbReference type="AlphaFoldDB" id="A0A940S1T3"/>
<reference evidence="6" key="1">
    <citation type="submission" date="2021-03" db="EMBL/GenBank/DDBJ databases">
        <title>Sagittula salina sp. nov. strain M10.9X isolated from the marine waste.</title>
        <authorList>
            <person name="Satari L."/>
            <person name="Molina-Menor E."/>
            <person name="Vidal-Verdu A."/>
            <person name="Pascual J."/>
            <person name="Pereto J."/>
            <person name="Porcar M."/>
        </authorList>
    </citation>
    <scope>NUCLEOTIDE SEQUENCE</scope>
    <source>
        <strain evidence="6">M10.9X</strain>
    </source>
</reference>
<comment type="caution">
    <text evidence="6">The sequence shown here is derived from an EMBL/GenBank/DDBJ whole genome shotgun (WGS) entry which is preliminary data.</text>
</comment>
<dbReference type="PROSITE" id="PS51007">
    <property type="entry name" value="CYTC"/>
    <property type="match status" value="1"/>
</dbReference>
<dbReference type="EMBL" id="JAGISH010000007">
    <property type="protein sequence ID" value="MBP0483392.1"/>
    <property type="molecule type" value="Genomic_DNA"/>
</dbReference>
<dbReference type="PROSITE" id="PS51257">
    <property type="entry name" value="PROKAR_LIPOPROTEIN"/>
    <property type="match status" value="1"/>
</dbReference>